<evidence type="ECO:0000256" key="10">
    <source>
        <dbReference type="ARBA" id="ARBA00023136"/>
    </source>
</evidence>
<feature type="transmembrane region" description="Helical" evidence="16">
    <location>
        <begin position="973"/>
        <end position="995"/>
    </location>
</feature>
<keyword evidence="8 14" id="KW-0378">Hydrolase</keyword>
<evidence type="ECO:0000256" key="5">
    <source>
        <dbReference type="ARBA" id="ARBA00022448"/>
    </source>
</evidence>
<evidence type="ECO:0000313" key="22">
    <source>
        <dbReference type="EMBL" id="SYW85361.1"/>
    </source>
</evidence>
<feature type="transmembrane region" description="Helical" evidence="16">
    <location>
        <begin position="943"/>
        <end position="961"/>
    </location>
</feature>
<dbReference type="EMBL" id="ULHB01000213">
    <property type="protein sequence ID" value="SYW85361.1"/>
    <property type="molecule type" value="Genomic_DNA"/>
</dbReference>
<feature type="transmembrane region" description="Helical" evidence="16">
    <location>
        <begin position="428"/>
        <end position="446"/>
    </location>
</feature>
<proteinExistence type="inferred from homology"/>
<evidence type="ECO:0000256" key="4">
    <source>
        <dbReference type="ARBA" id="ARBA00008834"/>
    </source>
</evidence>
<keyword evidence="10 16" id="KW-0472">Membrane</keyword>
<dbReference type="InterPro" id="IPR012334">
    <property type="entry name" value="Pectin_lyas_fold"/>
</dbReference>
<evidence type="ECO:0000313" key="23">
    <source>
        <dbReference type="Proteomes" id="UP000658997"/>
    </source>
</evidence>
<dbReference type="Pfam" id="PF14703">
    <property type="entry name" value="PHM7_cyt"/>
    <property type="match status" value="1"/>
</dbReference>
<comment type="subcellular location">
    <subcellularLocation>
        <location evidence="1">Membrane</location>
        <topology evidence="1">Multi-pass membrane protein</topology>
    </subcellularLocation>
</comment>
<dbReference type="Pfam" id="PF13967">
    <property type="entry name" value="RSN1_TM"/>
    <property type="match status" value="1"/>
</dbReference>
<dbReference type="GO" id="GO:0071555">
    <property type="term" value="P:cell wall organization"/>
    <property type="evidence" value="ECO:0007669"/>
    <property type="project" value="UniProtKB-KW"/>
</dbReference>
<feature type="active site" evidence="13">
    <location>
        <position position="220"/>
    </location>
</feature>
<comment type="similarity">
    <text evidence="4 14">Belongs to the glycosyl hydrolase 28 family.</text>
</comment>
<feature type="domain" description="10TM putative phosphate transporter extracellular tail" evidence="19">
    <location>
        <begin position="1084"/>
        <end position="1146"/>
    </location>
</feature>
<evidence type="ECO:0000256" key="3">
    <source>
        <dbReference type="ARBA" id="ARBA00007865"/>
    </source>
</evidence>
<evidence type="ECO:0000256" key="15">
    <source>
        <dbReference type="SAM" id="MobiDB-lite"/>
    </source>
</evidence>
<gene>
    <name evidence="22" type="ORF">UBRO2_05800</name>
</gene>
<evidence type="ECO:0000256" key="11">
    <source>
        <dbReference type="ARBA" id="ARBA00023295"/>
    </source>
</evidence>
<keyword evidence="9 16" id="KW-1133">Transmembrane helix</keyword>
<comment type="similarity">
    <text evidence="3">Belongs to the Cyclase 1 superfamily.</text>
</comment>
<dbReference type="Pfam" id="PF00295">
    <property type="entry name" value="Glyco_hydro_28"/>
    <property type="match status" value="1"/>
</dbReference>
<sequence length="1355" mass="148125">MIQLSLLAIIATAVVAASVSGSSCTFTDAASAKAGKTSCSTITLFNVKVPAGQTLDLTGLKSGTKVIFAGTTTFGYAEWEGPLISVSGDQIGITGASGSLIDGGGSRWWDTKGSNGGKTKPKFFFAHSLSNSKISMVNVKNTPVQGFSINGCTNLNLDRVRIDNSAGDAGKLGRNTDAFNVGSSKGVSITGAVVHNQDDCLAVNSGSDILFSGGYCSGGHGLSIGSVGGRKDNAVDGANIKISGITKYGIDIQQDYLNGGPTGQPTNGIKVTNINMKGVTGTAAAQKANESNASTSTVISSIVLNAIIFAIIFAVFLLARPRFKRVYAPRTYLVVPEEQIAPLPHSLFGWLPVWLKTPTSTILEKNGLDAYMFVEYLEMMLWVFVPIFILSWIVLIPTYGANTTGEGTGFNRFILSRVGSSAQQQKRLVAPLLIQWVFTLWLLWNIRSRMAKFIKLRQEFLVSPQHAASAQARTVLITGIPNELLSEKKLRAMYSQLPGGVAKIWLNRNLKELPDLYDEREKWCNKLESAETSLIKTAYKLVKKGKAQDASGSLPDADVETSAEVADQYVPKKKRPTHKLGKVPCMGEKVDTIHWCREEIARLNKQIDKKRSEISVDYKNYPPQSSAFILFNTQIAAHMAANSHAHHQPYRMTNRYVDAHPDDVVWANMNMNPYERKIRTAIGWVITIALIIFWAVPVAFVGIISNIKGLANDVPFLGWLNSIPDVVVGIIQGILPTVLLAVLNMLLPIFLRLLSRLSGVPTRSGIELDLQGRFAAFQIVQNFLFLTLISGNAGQIATYVTDVASQPTRFPGLLADAIPKGSLFFLSFIALQGLSGGAALFGQLPSLAVYYVKKLLLASTPRKVWHIDHDVGGPAWGTLFPAMTLLTVIGTGYVAIAPIINGFVAFTFLIFFFGYKYLFLYVYDTKPAGETSGLFFGKAIRHIFAGLYVEMIMLAAIFFLAQSEDAAGNKSQSAIPEGAFMVILIVLVIGFHYFLNDSFKELETALPLSLTVGSNRDAQNHLGNNRTSGETDYNEKRALAHAQGSSMVETAPAIQGGAANSNGYHADGTNGEKQHQHTAAGLTQKQDLAFYHPSLTGEQKPIWLPNDKFGIGRAGVASARKAGLDATYEHTSVTDKGQVRTDAYEPPGMYYGGLKHDDLHSGAVDKTDKNSMHKWRLNDEIAGRGVLVDWVHWWESTKTEPIPAANSSYPNPLSQIKEVLAWQKTELRTGDILLLKTGMVRWFEQASSEEKVKGMIENDNFPGFEATEESKRWLWDKHFAAVASDNMSFEFGPHGDLWLHEWMLPMWGCPIGELFDLERLSEACQKHQRWTFFFTSAPYRVKGGIASSPNAICVF</sequence>
<dbReference type="GO" id="GO:0005886">
    <property type="term" value="C:plasma membrane"/>
    <property type="evidence" value="ECO:0007669"/>
    <property type="project" value="TreeGrafter"/>
</dbReference>
<dbReference type="InterPro" id="IPR045122">
    <property type="entry name" value="Csc1-like"/>
</dbReference>
<name>A0A8H8QTG7_9BASI</name>
<dbReference type="InterPro" id="IPR003864">
    <property type="entry name" value="CSC1/OSCA1-like_7TM"/>
</dbReference>
<feature type="transmembrane region" description="Helical" evidence="16">
    <location>
        <begin position="823"/>
        <end position="844"/>
    </location>
</feature>
<evidence type="ECO:0000256" key="14">
    <source>
        <dbReference type="RuleBase" id="RU361169"/>
    </source>
</evidence>
<feature type="signal peptide" evidence="17">
    <location>
        <begin position="1"/>
        <end position="16"/>
    </location>
</feature>
<feature type="region of interest" description="Disordered" evidence="15">
    <location>
        <begin position="1055"/>
        <end position="1081"/>
    </location>
</feature>
<dbReference type="Pfam" id="PF12621">
    <property type="entry name" value="PHM7_ext"/>
    <property type="match status" value="1"/>
</dbReference>
<evidence type="ECO:0000256" key="2">
    <source>
        <dbReference type="ARBA" id="ARBA00007779"/>
    </source>
</evidence>
<dbReference type="Pfam" id="PF02714">
    <property type="entry name" value="RSN1_7TM"/>
    <property type="match status" value="1"/>
</dbReference>
<dbReference type="Gene3D" id="3.50.30.50">
    <property type="entry name" value="Putative cyclase"/>
    <property type="match status" value="1"/>
</dbReference>
<evidence type="ECO:0000256" key="12">
    <source>
        <dbReference type="ARBA" id="ARBA00023316"/>
    </source>
</evidence>
<evidence type="ECO:0000259" key="18">
    <source>
        <dbReference type="Pfam" id="PF02714"/>
    </source>
</evidence>
<comment type="similarity">
    <text evidence="2">Belongs to the CSC1 (TC 1.A.17) family.</text>
</comment>
<evidence type="ECO:0000256" key="9">
    <source>
        <dbReference type="ARBA" id="ARBA00022989"/>
    </source>
</evidence>
<evidence type="ECO:0000256" key="16">
    <source>
        <dbReference type="SAM" id="Phobius"/>
    </source>
</evidence>
<dbReference type="GO" id="GO:0005975">
    <property type="term" value="P:carbohydrate metabolic process"/>
    <property type="evidence" value="ECO:0007669"/>
    <property type="project" value="InterPro"/>
</dbReference>
<dbReference type="GO" id="GO:0004650">
    <property type="term" value="F:polygalacturonase activity"/>
    <property type="evidence" value="ECO:0007669"/>
    <property type="project" value="InterPro"/>
</dbReference>
<dbReference type="InterPro" id="IPR027815">
    <property type="entry name" value="CSC1/OSCA1-like_cyt"/>
</dbReference>
<accession>A0A8H8QTG7</accession>
<dbReference type="PROSITE" id="PS00502">
    <property type="entry name" value="POLYGALACTURONASE"/>
    <property type="match status" value="1"/>
</dbReference>
<dbReference type="InterPro" id="IPR011050">
    <property type="entry name" value="Pectin_lyase_fold/virulence"/>
</dbReference>
<feature type="transmembrane region" description="Helical" evidence="16">
    <location>
        <begin position="298"/>
        <end position="319"/>
    </location>
</feature>
<feature type="transmembrane region" description="Helical" evidence="16">
    <location>
        <begin position="903"/>
        <end position="923"/>
    </location>
</feature>
<evidence type="ECO:0000256" key="1">
    <source>
        <dbReference type="ARBA" id="ARBA00004141"/>
    </source>
</evidence>
<dbReference type="Proteomes" id="UP000658997">
    <property type="component" value="Unassembled WGS sequence"/>
</dbReference>
<evidence type="ECO:0000256" key="17">
    <source>
        <dbReference type="SAM" id="SignalP"/>
    </source>
</evidence>
<dbReference type="GO" id="GO:0019441">
    <property type="term" value="P:L-tryptophan catabolic process to kynurenine"/>
    <property type="evidence" value="ECO:0007669"/>
    <property type="project" value="InterPro"/>
</dbReference>
<keyword evidence="6 16" id="KW-0812">Transmembrane</keyword>
<dbReference type="InterPro" id="IPR000743">
    <property type="entry name" value="Glyco_hydro_28"/>
</dbReference>
<evidence type="ECO:0000256" key="13">
    <source>
        <dbReference type="PROSITE-ProRule" id="PRU10052"/>
    </source>
</evidence>
<evidence type="ECO:0000259" key="20">
    <source>
        <dbReference type="Pfam" id="PF13967"/>
    </source>
</evidence>
<dbReference type="Pfam" id="PF04199">
    <property type="entry name" value="Cyclase"/>
    <property type="match status" value="1"/>
</dbReference>
<dbReference type="InterPro" id="IPR032880">
    <property type="entry name" value="CSC1/OSCA1-like_N"/>
</dbReference>
<feature type="domain" description="CSC1/OSCA1-like cytosolic" evidence="21">
    <location>
        <begin position="472"/>
        <end position="668"/>
    </location>
</feature>
<dbReference type="InterPro" id="IPR022257">
    <property type="entry name" value="PHM7_ext"/>
</dbReference>
<evidence type="ECO:0000259" key="21">
    <source>
        <dbReference type="Pfam" id="PF14703"/>
    </source>
</evidence>
<keyword evidence="7 17" id="KW-0732">Signal</keyword>
<comment type="caution">
    <text evidence="22">The sequence shown here is derived from an EMBL/GenBank/DDBJ whole genome shotgun (WGS) entry which is preliminary data.</text>
</comment>
<feature type="domain" description="CSC1/OSCA1-like 7TM region" evidence="18">
    <location>
        <begin position="679"/>
        <end position="958"/>
    </location>
</feature>
<protein>
    <submittedName>
        <fullName evidence="22">Uncharacterized protein</fullName>
    </submittedName>
</protein>
<feature type="transmembrane region" description="Helical" evidence="16">
    <location>
        <begin position="381"/>
        <end position="400"/>
    </location>
</feature>
<dbReference type="SUPFAM" id="SSF51126">
    <property type="entry name" value="Pectin lyase-like"/>
    <property type="match status" value="1"/>
</dbReference>
<feature type="transmembrane region" description="Helical" evidence="16">
    <location>
        <begin position="681"/>
        <end position="707"/>
    </location>
</feature>
<organism evidence="22 23">
    <name type="scientific">Ustilago bromivora</name>
    <dbReference type="NCBI Taxonomy" id="307758"/>
    <lineage>
        <taxon>Eukaryota</taxon>
        <taxon>Fungi</taxon>
        <taxon>Dikarya</taxon>
        <taxon>Basidiomycota</taxon>
        <taxon>Ustilaginomycotina</taxon>
        <taxon>Ustilaginomycetes</taxon>
        <taxon>Ustilaginales</taxon>
        <taxon>Ustilaginaceae</taxon>
        <taxon>Ustilago</taxon>
    </lineage>
</organism>
<dbReference type="PANTHER" id="PTHR13018">
    <property type="entry name" value="PROBABLE MEMBRANE PROTEIN DUF221-RELATED"/>
    <property type="match status" value="1"/>
</dbReference>
<dbReference type="Gene3D" id="2.160.20.10">
    <property type="entry name" value="Single-stranded right-handed beta-helix, Pectin lyase-like"/>
    <property type="match status" value="2"/>
</dbReference>
<evidence type="ECO:0000256" key="8">
    <source>
        <dbReference type="ARBA" id="ARBA00022801"/>
    </source>
</evidence>
<feature type="chain" id="PRO_5035003475" evidence="17">
    <location>
        <begin position="17"/>
        <end position="1355"/>
    </location>
</feature>
<keyword evidence="12" id="KW-0961">Cell wall biogenesis/degradation</keyword>
<dbReference type="InterPro" id="IPR037175">
    <property type="entry name" value="KFase_sf"/>
</dbReference>
<dbReference type="SUPFAM" id="SSF102198">
    <property type="entry name" value="Putative cyclase"/>
    <property type="match status" value="1"/>
</dbReference>
<reference evidence="22" key="1">
    <citation type="submission" date="2018-08" db="EMBL/GenBank/DDBJ databases">
        <authorList>
            <person name="Guldener U."/>
        </authorList>
    </citation>
    <scope>NUCLEOTIDE SEQUENCE</scope>
    <source>
        <strain evidence="22">UB2</strain>
    </source>
</reference>
<dbReference type="PANTHER" id="PTHR13018:SF143">
    <property type="entry name" value="CSC1_OSCA1-LIKE 7TM REGION DOMAIN-CONTAINING PROTEIN"/>
    <property type="match status" value="1"/>
</dbReference>
<feature type="transmembrane region" description="Helical" evidence="16">
    <location>
        <begin position="727"/>
        <end position="754"/>
    </location>
</feature>
<evidence type="ECO:0000259" key="19">
    <source>
        <dbReference type="Pfam" id="PF12621"/>
    </source>
</evidence>
<dbReference type="InterPro" id="IPR007325">
    <property type="entry name" value="KFase/CYL"/>
</dbReference>
<keyword evidence="11 14" id="KW-0326">Glycosidase</keyword>
<keyword evidence="5" id="KW-0813">Transport</keyword>
<keyword evidence="23" id="KW-1185">Reference proteome</keyword>
<dbReference type="GO" id="GO:0004061">
    <property type="term" value="F:arylformamidase activity"/>
    <property type="evidence" value="ECO:0007669"/>
    <property type="project" value="InterPro"/>
</dbReference>
<feature type="transmembrane region" description="Helical" evidence="16">
    <location>
        <begin position="875"/>
        <end position="896"/>
    </location>
</feature>
<feature type="domain" description="CSC1/OSCA1-like N-terminal transmembrane" evidence="20">
    <location>
        <begin position="298"/>
        <end position="446"/>
    </location>
</feature>
<evidence type="ECO:0000256" key="7">
    <source>
        <dbReference type="ARBA" id="ARBA00022729"/>
    </source>
</evidence>
<evidence type="ECO:0000256" key="6">
    <source>
        <dbReference type="ARBA" id="ARBA00022692"/>
    </source>
</evidence>
<dbReference type="GO" id="GO:0005227">
    <property type="term" value="F:calcium-activated cation channel activity"/>
    <property type="evidence" value="ECO:0007669"/>
    <property type="project" value="InterPro"/>
</dbReference>